<comment type="caution">
    <text evidence="10">The sequence shown here is derived from an EMBL/GenBank/DDBJ whole genome shotgun (WGS) entry which is preliminary data.</text>
</comment>
<dbReference type="InterPro" id="IPR019931">
    <property type="entry name" value="LPXTG_anchor"/>
</dbReference>
<keyword evidence="6" id="KW-1133">Transmembrane helix</keyword>
<evidence type="ECO:0000256" key="6">
    <source>
        <dbReference type="SAM" id="Phobius"/>
    </source>
</evidence>
<dbReference type="PATRIC" id="fig|28037.95.peg.811"/>
<evidence type="ECO:0000256" key="2">
    <source>
        <dbReference type="ARBA" id="ARBA00022525"/>
    </source>
</evidence>
<evidence type="ECO:0000256" key="3">
    <source>
        <dbReference type="ARBA" id="ARBA00022729"/>
    </source>
</evidence>
<keyword evidence="1" id="KW-0134">Cell wall</keyword>
<dbReference type="InterPro" id="IPR005877">
    <property type="entry name" value="YSIRK_signal_dom"/>
</dbReference>
<feature type="transmembrane region" description="Helical" evidence="6">
    <location>
        <begin position="21"/>
        <end position="41"/>
    </location>
</feature>
<dbReference type="EMBL" id="JPFU01000012">
    <property type="protein sequence ID" value="KEQ35367.1"/>
    <property type="molecule type" value="Genomic_DNA"/>
</dbReference>
<feature type="domain" description="YSIRK Gram-positive signal peptide" evidence="8">
    <location>
        <begin position="15"/>
        <end position="36"/>
    </location>
</feature>
<dbReference type="RefSeq" id="WP_042900747.1">
    <property type="nucleotide sequence ID" value="NZ_JPFU01000012.1"/>
</dbReference>
<dbReference type="Pfam" id="PF04650">
    <property type="entry name" value="YSIRK_signal"/>
    <property type="match status" value="1"/>
</dbReference>
<feature type="region of interest" description="Disordered" evidence="5">
    <location>
        <begin position="289"/>
        <end position="324"/>
    </location>
</feature>
<feature type="compositionally biased region" description="Polar residues" evidence="5">
    <location>
        <begin position="1666"/>
        <end position="1682"/>
    </location>
</feature>
<keyword evidence="6" id="KW-0812">Transmembrane</keyword>
<dbReference type="Pfam" id="PF07554">
    <property type="entry name" value="FIVAR"/>
    <property type="match status" value="13"/>
</dbReference>
<dbReference type="OrthoDB" id="2237564at2"/>
<evidence type="ECO:0000259" key="7">
    <source>
        <dbReference type="Pfam" id="PF00746"/>
    </source>
</evidence>
<dbReference type="NCBIfam" id="TIGR01168">
    <property type="entry name" value="YSIRK_signal"/>
    <property type="match status" value="1"/>
</dbReference>
<feature type="region of interest" description="Disordered" evidence="5">
    <location>
        <begin position="1637"/>
        <end position="1702"/>
    </location>
</feature>
<evidence type="ECO:0000313" key="10">
    <source>
        <dbReference type="EMBL" id="KEQ35367.1"/>
    </source>
</evidence>
<dbReference type="Pfam" id="PF07564">
    <property type="entry name" value="DUF1542"/>
    <property type="match status" value="1"/>
</dbReference>
<accession>A0A081PXE4</accession>
<protein>
    <submittedName>
        <fullName evidence="10">LPXTG-motif cell wall anchor domain protein</fullName>
    </submittedName>
</protein>
<dbReference type="Gene3D" id="1.20.120.1850">
    <property type="entry name" value="Ebh helix bundles repeating unit (S and A modules)"/>
    <property type="match status" value="4"/>
</dbReference>
<sequence length="1729" mass="180655">MRKSYREVNGEKVFRYSIRKYHFGAASVAVAALMFFANGAVKADTLPVSPATANTEKVNVGVTELTEGVPPKENPIEKSKEEVVGDKIPVAQKLVDQSPLVQAISELQAAIAKVDEESLVSLSNQLTQLTDENNRLLNGENTSEEAIASQVSRVQFLTEQVRLLKSKTKDKASNKEDGSGSKAQDKKEFEVSENAVTLVNQTEEIKKSVKDVKVEEVFNNKTKLETLLKEIDKLNPEKYTEDSVKGLKEKVAKAKEVLTTAKNQEEVNSVYKELVNYKNSSLRRVKTTHKPLEENTPKLDTTNGKETVGKKAQNTEPNDRNIAGHNHILNGITLPEGSGLRAAPKPELADVQIGRWNGTRRTFDSSNVFVTPANQGIVGNVMKIKAISASDNFTNIEVTGNQGFPLQVKKKINGKEAELYFEGNTPSNGSWNMTVTATTAKGTKSFNFGYYTALRKPTILTQNTALEGKAKEKPTIEVEVPTFSPAPTGSKFKVYLVRGGSTNGWDNSGNAYPSGYSVLASADVVASTGGKGTAIINASNYRVSELGTTAFKAITVIELNGRENDTDPGERGSWFSDERRATERLANKSALTAALSDETTTKGTPAYYNAEASKKTAYDNAVAAGKVVLAKDNATQTEVNDAVSAITNAKNALGGRPTNKGALQTATTTGDTTTKGTPAYYNAEASKKTAYDNAVAAGKVVLAKDNATQTEVDNAVSAITNAKNALGGRPTNKGALQTATSTGDTTTKGTPAYYNAEASKKTAYDNAVAAGKVVLAKDNATQTEVDNALSAITTAKNALGGRPTNKGALQTATSTGDTETKATPAYYNAEASKKTAYDNAVTAGKVVLAKDNATQTEVNDAVSAITNAKNALGGRPTNKGALQTATSTGDTTTKGTPAYYNAEASKKTAYDNAVAAGKVVLAKDNATQTEVNDAVSAITNAKNALGGNATNKDALQTATSTGDTETKASAAYYNAEASKKDAYDQAVTAGKVVLAKDNATQTEVNNALSAITTAKNALGGNATNKDALQTATSTGDTETKASAAYYNAEASKKTAYDNAVTAGKVVLAKDNATQTEVNNALSAITTAKNALGGNATNKDALQTATSTGDTETKASAAYYNAEASKKTAYDNAVTAGKVVLAKDNATQTEVNNALSAISTAKNALGGNATNKDALQTATSTGDTETKATPAYYNAEASKKDAYDQAVTAGKVVLAKDNATQTEVNNALSAITTAKNALGGNATNKDALQTATSTGDTETKASAAYYNAEASKKTAYDNAVTAGKVVLAKDNATQTEVNDAVSAITNAKNALGGNATNKDALQTATSTGDTETKASAAYYNAEASKKTAYDNAVTAGKVVLAKDNATQTEVNNALSAITTAKNALGGNATNKDALQTATSTGDTETKASAAYYNAEASKKTAYDNAVTAGKVVLAKDNATQTEVNNALSAITTAKNALGGNATNKDALQTATSTGDTETKASAAYYNAEASKKDAYDQAVTAGKVVLAKDNATQTEVNNALSAISTAKEKLDGAPFPTEIEKSNAIAEVKKALDTKIKSIESSKEFTDNDKDILKDKAEKAAMAAIVRIKTATTNAAVETAKIEGIERINSIEANLPATLDFPEFTGEVNGEIVEPTETLKEEQGGENKPQPASVVPSDDTTREPEVVTSNSQPVSSENNVPKQNDSKSHAALPNTGTKEDRATGSLGVLSLLGAFGLLFAKKKKDDEEEA</sequence>
<dbReference type="Gene3D" id="1.20.1270.70">
    <property type="entry name" value="Designed single chain three-helix bundle"/>
    <property type="match status" value="1"/>
</dbReference>
<dbReference type="Gene3D" id="1.20.5.420">
    <property type="entry name" value="Immunoglobulin FC, subunit C"/>
    <property type="match status" value="9"/>
</dbReference>
<dbReference type="InterPro" id="IPR011439">
    <property type="entry name" value="DUF1542"/>
</dbReference>
<evidence type="ECO:0000256" key="5">
    <source>
        <dbReference type="SAM" id="MobiDB-lite"/>
    </source>
</evidence>
<reference evidence="10 11" key="1">
    <citation type="submission" date="2014-05" db="EMBL/GenBank/DDBJ databases">
        <authorList>
            <person name="Daugherty S.C."/>
            <person name="Tallon L.J."/>
            <person name="Sadzewicz L."/>
            <person name="Kilian M."/>
            <person name="Tettelin H."/>
        </authorList>
    </citation>
    <scope>NUCLEOTIDE SEQUENCE [LARGE SCALE GENOMIC DNA]</scope>
    <source>
        <strain evidence="10 11">SK629</strain>
    </source>
</reference>
<gene>
    <name evidence="10" type="ORF">SK629_0875</name>
</gene>
<feature type="domain" description="DUF1542" evidence="9">
    <location>
        <begin position="1540"/>
        <end position="1613"/>
    </location>
</feature>
<keyword evidence="6" id="KW-0472">Membrane</keyword>
<organism evidence="10 11">
    <name type="scientific">Streptococcus mitis</name>
    <dbReference type="NCBI Taxonomy" id="28037"/>
    <lineage>
        <taxon>Bacteria</taxon>
        <taxon>Bacillati</taxon>
        <taxon>Bacillota</taxon>
        <taxon>Bacilli</taxon>
        <taxon>Lactobacillales</taxon>
        <taxon>Streptococcaceae</taxon>
        <taxon>Streptococcus</taxon>
        <taxon>Streptococcus mitis group</taxon>
    </lineage>
</organism>
<evidence type="ECO:0000256" key="1">
    <source>
        <dbReference type="ARBA" id="ARBA00022512"/>
    </source>
</evidence>
<keyword evidence="3" id="KW-0732">Signal</keyword>
<dbReference type="Pfam" id="PF00746">
    <property type="entry name" value="Gram_pos_anchor"/>
    <property type="match status" value="1"/>
</dbReference>
<dbReference type="Proteomes" id="UP000028090">
    <property type="component" value="Unassembled WGS sequence"/>
</dbReference>
<dbReference type="InterPro" id="IPR009063">
    <property type="entry name" value="Ig/albumin-bd_sf"/>
</dbReference>
<feature type="region of interest" description="Disordered" evidence="5">
    <location>
        <begin position="167"/>
        <end position="188"/>
    </location>
</feature>
<dbReference type="SUPFAM" id="SSF46997">
    <property type="entry name" value="Bacterial immunoglobulin/albumin-binding domains"/>
    <property type="match status" value="13"/>
</dbReference>
<keyword evidence="2" id="KW-0964">Secreted</keyword>
<keyword evidence="4" id="KW-0572">Peptidoglycan-anchor</keyword>
<proteinExistence type="predicted"/>
<evidence type="ECO:0000256" key="4">
    <source>
        <dbReference type="ARBA" id="ARBA00023088"/>
    </source>
</evidence>
<evidence type="ECO:0000313" key="11">
    <source>
        <dbReference type="Proteomes" id="UP000028090"/>
    </source>
</evidence>
<name>A0A081PXE4_STRMT</name>
<feature type="domain" description="Gram-positive cocci surface proteins LPxTG" evidence="7">
    <location>
        <begin position="1684"/>
        <end position="1725"/>
    </location>
</feature>
<evidence type="ECO:0000259" key="8">
    <source>
        <dbReference type="Pfam" id="PF04650"/>
    </source>
</evidence>
<dbReference type="NCBIfam" id="TIGR01167">
    <property type="entry name" value="LPXTG_anchor"/>
    <property type="match status" value="1"/>
</dbReference>
<evidence type="ECO:0000259" key="9">
    <source>
        <dbReference type="Pfam" id="PF07564"/>
    </source>
</evidence>